<comment type="caution">
    <text evidence="2">The sequence shown here is derived from an EMBL/GenBank/DDBJ whole genome shotgun (WGS) entry which is preliminary data.</text>
</comment>
<dbReference type="EMBL" id="JARKNE010000001">
    <property type="protein sequence ID" value="KAK5846140.1"/>
    <property type="molecule type" value="Genomic_DNA"/>
</dbReference>
<keyword evidence="3" id="KW-1185">Reference proteome</keyword>
<evidence type="ECO:0000256" key="1">
    <source>
        <dbReference type="SAM" id="MobiDB-lite"/>
    </source>
</evidence>
<gene>
    <name evidence="2" type="ORF">PVK06_002411</name>
</gene>
<accession>A0ABR0R3R4</accession>
<protein>
    <submittedName>
        <fullName evidence="2">Uncharacterized protein</fullName>
    </submittedName>
</protein>
<organism evidence="2 3">
    <name type="scientific">Gossypium arboreum</name>
    <name type="common">Tree cotton</name>
    <name type="synonym">Gossypium nanking</name>
    <dbReference type="NCBI Taxonomy" id="29729"/>
    <lineage>
        <taxon>Eukaryota</taxon>
        <taxon>Viridiplantae</taxon>
        <taxon>Streptophyta</taxon>
        <taxon>Embryophyta</taxon>
        <taxon>Tracheophyta</taxon>
        <taxon>Spermatophyta</taxon>
        <taxon>Magnoliopsida</taxon>
        <taxon>eudicotyledons</taxon>
        <taxon>Gunneridae</taxon>
        <taxon>Pentapetalae</taxon>
        <taxon>rosids</taxon>
        <taxon>malvids</taxon>
        <taxon>Malvales</taxon>
        <taxon>Malvaceae</taxon>
        <taxon>Malvoideae</taxon>
        <taxon>Gossypium</taxon>
    </lineage>
</organism>
<reference evidence="2 3" key="1">
    <citation type="submission" date="2023-03" db="EMBL/GenBank/DDBJ databases">
        <title>WGS of Gossypium arboreum.</title>
        <authorList>
            <person name="Yu D."/>
        </authorList>
    </citation>
    <scope>NUCLEOTIDE SEQUENCE [LARGE SCALE GENOMIC DNA]</scope>
    <source>
        <tissue evidence="2">Leaf</tissue>
    </source>
</reference>
<evidence type="ECO:0000313" key="2">
    <source>
        <dbReference type="EMBL" id="KAK5846140.1"/>
    </source>
</evidence>
<proteinExistence type="predicted"/>
<evidence type="ECO:0000313" key="3">
    <source>
        <dbReference type="Proteomes" id="UP001358586"/>
    </source>
</evidence>
<name>A0ABR0R3R4_GOSAR</name>
<dbReference type="Proteomes" id="UP001358586">
    <property type="component" value="Chromosome 1"/>
</dbReference>
<feature type="region of interest" description="Disordered" evidence="1">
    <location>
        <begin position="1"/>
        <end position="32"/>
    </location>
</feature>
<sequence length="168" mass="18799">MEGIDGAEGEEIEAQSQKQKTQAEKQRHNASCRWSRLKKKMMHLERDQEFLKLQANHKRTKMELKYQAKKGIEYHGKLQSLKDDNQILRTDLHTMTCNMFADQDNTSITAFTATGPAYTGNHVGSSAAGVPTITGSSPGANPTLVFGSTNNNEKDGDLFSFVKFHHQN</sequence>
<feature type="compositionally biased region" description="Acidic residues" evidence="1">
    <location>
        <begin position="1"/>
        <end position="13"/>
    </location>
</feature>